<dbReference type="AlphaFoldDB" id="A0A1H6V6P5"/>
<organism evidence="1 2">
    <name type="scientific">Dyadobacter koreensis</name>
    <dbReference type="NCBI Taxonomy" id="408657"/>
    <lineage>
        <taxon>Bacteria</taxon>
        <taxon>Pseudomonadati</taxon>
        <taxon>Bacteroidota</taxon>
        <taxon>Cytophagia</taxon>
        <taxon>Cytophagales</taxon>
        <taxon>Spirosomataceae</taxon>
        <taxon>Dyadobacter</taxon>
    </lineage>
</organism>
<gene>
    <name evidence="1" type="ORF">SAMN04487995_2976</name>
</gene>
<evidence type="ECO:0000313" key="2">
    <source>
        <dbReference type="Proteomes" id="UP000199532"/>
    </source>
</evidence>
<dbReference type="RefSeq" id="WP_090336077.1">
    <property type="nucleotide sequence ID" value="NZ_FNXY01000004.1"/>
</dbReference>
<dbReference type="Proteomes" id="UP000199532">
    <property type="component" value="Unassembled WGS sequence"/>
</dbReference>
<evidence type="ECO:0000313" key="1">
    <source>
        <dbReference type="EMBL" id="SEJ00263.1"/>
    </source>
</evidence>
<proteinExistence type="predicted"/>
<dbReference type="OrthoDB" id="1271679at2"/>
<accession>A0A1H6V6P5</accession>
<sequence>MSENTEILLSLRPVIETEPAINPSEKFQNETLRPILKFQNDTLIRVVRQYAFNRKTKLSQLTEADKKLYITNVLRQDIKLHSLLKGIVIGHFTEEEWLIYIAHEADVNRRISNLILQRLLSNLAEL</sequence>
<keyword evidence="2" id="KW-1185">Reference proteome</keyword>
<name>A0A1H6V6P5_9BACT</name>
<protein>
    <recommendedName>
        <fullName evidence="3">Glyoxalase</fullName>
    </recommendedName>
</protein>
<dbReference type="STRING" id="408657.SAMN04487995_2976"/>
<evidence type="ECO:0008006" key="3">
    <source>
        <dbReference type="Google" id="ProtNLM"/>
    </source>
</evidence>
<dbReference type="EMBL" id="FNXY01000004">
    <property type="protein sequence ID" value="SEJ00263.1"/>
    <property type="molecule type" value="Genomic_DNA"/>
</dbReference>
<reference evidence="1 2" key="1">
    <citation type="submission" date="2016-10" db="EMBL/GenBank/DDBJ databases">
        <authorList>
            <person name="de Groot N.N."/>
        </authorList>
    </citation>
    <scope>NUCLEOTIDE SEQUENCE [LARGE SCALE GENOMIC DNA]</scope>
    <source>
        <strain evidence="1 2">DSM 19938</strain>
    </source>
</reference>